<dbReference type="EnsemblMetazoa" id="G30590.1">
    <property type="protein sequence ID" value="G30590.1:cds"/>
    <property type="gene ID" value="G30590"/>
</dbReference>
<evidence type="ECO:0000313" key="3">
    <source>
        <dbReference type="Proteomes" id="UP000005408"/>
    </source>
</evidence>
<sequence length="167" mass="18910">MSEICGYQIKAFPTTPETRGLLKKTSSHLLSCTDPDCVKQFKKQDRLLDHLVKGDHLYDSDKTDSTEDTTKRLWAEKCVSVRGNQHVTLPETELIDPSFSFTEPAGYALKKRKKGTRFSFKKQPAQGAKRLKLEEAETDYDEDLQNTVSALLAAERMDVMATICDTF</sequence>
<dbReference type="PROSITE" id="PS00028">
    <property type="entry name" value="ZINC_FINGER_C2H2_1"/>
    <property type="match status" value="1"/>
</dbReference>
<feature type="domain" description="C2H2-type" evidence="1">
    <location>
        <begin position="32"/>
        <end position="56"/>
    </location>
</feature>
<organism evidence="2 3">
    <name type="scientific">Magallana gigas</name>
    <name type="common">Pacific oyster</name>
    <name type="synonym">Crassostrea gigas</name>
    <dbReference type="NCBI Taxonomy" id="29159"/>
    <lineage>
        <taxon>Eukaryota</taxon>
        <taxon>Metazoa</taxon>
        <taxon>Spiralia</taxon>
        <taxon>Lophotrochozoa</taxon>
        <taxon>Mollusca</taxon>
        <taxon>Bivalvia</taxon>
        <taxon>Autobranchia</taxon>
        <taxon>Pteriomorphia</taxon>
        <taxon>Ostreida</taxon>
        <taxon>Ostreoidea</taxon>
        <taxon>Ostreidae</taxon>
        <taxon>Magallana</taxon>
    </lineage>
</organism>
<evidence type="ECO:0000259" key="1">
    <source>
        <dbReference type="PROSITE" id="PS00028"/>
    </source>
</evidence>
<dbReference type="AlphaFoldDB" id="A0A8W8M4W4"/>
<dbReference type="Proteomes" id="UP000005408">
    <property type="component" value="Unassembled WGS sequence"/>
</dbReference>
<evidence type="ECO:0000313" key="2">
    <source>
        <dbReference type="EnsemblMetazoa" id="G30590.1:cds"/>
    </source>
</evidence>
<accession>A0A8W8M4W4</accession>
<protein>
    <recommendedName>
        <fullName evidence="1">C2H2-type domain-containing protein</fullName>
    </recommendedName>
</protein>
<reference evidence="2" key="1">
    <citation type="submission" date="2022-08" db="UniProtKB">
        <authorList>
            <consortium name="EnsemblMetazoa"/>
        </authorList>
    </citation>
    <scope>IDENTIFICATION</scope>
    <source>
        <strain evidence="2">05x7-T-G4-1.051#20</strain>
    </source>
</reference>
<keyword evidence="3" id="KW-1185">Reference proteome</keyword>
<name>A0A8W8M4W4_MAGGI</name>
<proteinExistence type="predicted"/>
<dbReference type="InterPro" id="IPR013087">
    <property type="entry name" value="Znf_C2H2_type"/>
</dbReference>